<dbReference type="InterPro" id="IPR007393">
    <property type="entry name" value="YlxR_dom"/>
</dbReference>
<evidence type="ECO:0000313" key="4">
    <source>
        <dbReference type="Proteomes" id="UP000033202"/>
    </source>
</evidence>
<keyword evidence="4" id="KW-1185">Reference proteome</keyword>
<feature type="region of interest" description="Disordered" evidence="1">
    <location>
        <begin position="254"/>
        <end position="274"/>
    </location>
</feature>
<name>A0A0E9MQM9_9SPHN</name>
<feature type="domain" description="YlxR" evidence="2">
    <location>
        <begin position="41"/>
        <end position="103"/>
    </location>
</feature>
<protein>
    <recommendedName>
        <fullName evidence="2">YlxR domain-containing protein</fullName>
    </recommendedName>
</protein>
<gene>
    <name evidence="3" type="ORF">SCH01S_39_00360</name>
</gene>
<dbReference type="PANTHER" id="PTHR34215">
    <property type="entry name" value="BLL0784 PROTEIN"/>
    <property type="match status" value="1"/>
</dbReference>
<dbReference type="STRING" id="1219043.SCH01S_39_00360"/>
<organism evidence="3 4">
    <name type="scientific">Sphingomonas changbaiensis NBRC 104936</name>
    <dbReference type="NCBI Taxonomy" id="1219043"/>
    <lineage>
        <taxon>Bacteria</taxon>
        <taxon>Pseudomonadati</taxon>
        <taxon>Pseudomonadota</taxon>
        <taxon>Alphaproteobacteria</taxon>
        <taxon>Sphingomonadales</taxon>
        <taxon>Sphingomonadaceae</taxon>
        <taxon>Sphingomonas</taxon>
    </lineage>
</organism>
<dbReference type="InterPro" id="IPR029064">
    <property type="entry name" value="Ribosomal_eL30-like_sf"/>
</dbReference>
<feature type="compositionally biased region" description="Low complexity" evidence="1">
    <location>
        <begin position="254"/>
        <end position="265"/>
    </location>
</feature>
<feature type="region of interest" description="Disordered" evidence="1">
    <location>
        <begin position="1"/>
        <end position="43"/>
    </location>
</feature>
<dbReference type="Gene3D" id="3.30.1330.30">
    <property type="match status" value="1"/>
</dbReference>
<dbReference type="EMBL" id="BBWU01000039">
    <property type="protein sequence ID" value="GAO39751.1"/>
    <property type="molecule type" value="Genomic_DNA"/>
</dbReference>
<dbReference type="SUPFAM" id="SSF64376">
    <property type="entry name" value="YlxR-like"/>
    <property type="match status" value="1"/>
</dbReference>
<evidence type="ECO:0000313" key="3">
    <source>
        <dbReference type="EMBL" id="GAO39751.1"/>
    </source>
</evidence>
<evidence type="ECO:0000256" key="1">
    <source>
        <dbReference type="SAM" id="MobiDB-lite"/>
    </source>
</evidence>
<proteinExistence type="predicted"/>
<dbReference type="InterPro" id="IPR037465">
    <property type="entry name" value="YlxR"/>
</dbReference>
<accession>A0A0E9MQM9</accession>
<dbReference type="SUPFAM" id="SSF55315">
    <property type="entry name" value="L30e-like"/>
    <property type="match status" value="1"/>
</dbReference>
<feature type="compositionally biased region" description="Basic and acidic residues" evidence="1">
    <location>
        <begin position="1"/>
        <end position="10"/>
    </location>
</feature>
<reference evidence="3 4" key="1">
    <citation type="submission" date="2015-04" db="EMBL/GenBank/DDBJ databases">
        <title>Whole genome shotgun sequence of Sphingomonas changbaiensis NBRC 104936.</title>
        <authorList>
            <person name="Katano-Makiyama Y."/>
            <person name="Hosoyama A."/>
            <person name="Hashimoto M."/>
            <person name="Noguchi M."/>
            <person name="Tsuchikane K."/>
            <person name="Ohji S."/>
            <person name="Yamazoe A."/>
            <person name="Ichikawa N."/>
            <person name="Kimura A."/>
            <person name="Fujita N."/>
        </authorList>
    </citation>
    <scope>NUCLEOTIDE SEQUENCE [LARGE SCALE GENOMIC DNA]</scope>
    <source>
        <strain evidence="3 4">NBRC 104936</strain>
    </source>
</reference>
<dbReference type="AlphaFoldDB" id="A0A0E9MQM9"/>
<dbReference type="Gene3D" id="3.30.1230.10">
    <property type="entry name" value="YlxR-like"/>
    <property type="match status" value="1"/>
</dbReference>
<feature type="compositionally biased region" description="Basic and acidic residues" evidence="1">
    <location>
        <begin position="32"/>
        <end position="43"/>
    </location>
</feature>
<dbReference type="PANTHER" id="PTHR34215:SF1">
    <property type="entry name" value="YLXR DOMAIN-CONTAINING PROTEIN"/>
    <property type="match status" value="1"/>
</dbReference>
<dbReference type="Pfam" id="PF04296">
    <property type="entry name" value="YlxR"/>
    <property type="match status" value="1"/>
</dbReference>
<dbReference type="InterPro" id="IPR035931">
    <property type="entry name" value="YlxR-like_sf"/>
</dbReference>
<comment type="caution">
    <text evidence="3">The sequence shown here is derived from an EMBL/GenBank/DDBJ whole genome shotgun (WGS) entry which is preliminary data.</text>
</comment>
<sequence>MRNPPNERPKLRLKHPSAAEERVKAAMPTRPAKPDKDGPERKCVLTGGKTDRAALIRLVLSPEGEVLPDVRAKAPGRGAWIGVDRDALQRALDSGKLKSALFRAFRRRDLTVAADLADQIEKQLERAALDRLGLEARAGTIVTGGERIDAAARTGKAALLLHAADAGEDGNRKLDQALRVGNDAEGSDLKGLVIAAPRTILSSALGRENVVHVAVTDQGAARRVGEALSRWHRFIGFGSGERPCETRPQGSIAAAASPDAAATAANEGLTTVHE</sequence>
<evidence type="ECO:0000259" key="2">
    <source>
        <dbReference type="Pfam" id="PF04296"/>
    </source>
</evidence>
<dbReference type="Proteomes" id="UP000033202">
    <property type="component" value="Unassembled WGS sequence"/>
</dbReference>